<gene>
    <name evidence="1" type="ORF">CMUST_09950</name>
</gene>
<dbReference type="AlphaFoldDB" id="A0A0G3GYS0"/>
<dbReference type="STRING" id="571915.CMUST_09950"/>
<dbReference type="RefSeq" id="WP_047262359.1">
    <property type="nucleotide sequence ID" value="NZ_CP011542.1"/>
</dbReference>
<dbReference type="Proteomes" id="UP000035199">
    <property type="component" value="Chromosome"/>
</dbReference>
<accession>A0A0G3GYS0</accession>
<evidence type="ECO:0000313" key="1">
    <source>
        <dbReference type="EMBL" id="AKK06306.1"/>
    </source>
</evidence>
<protein>
    <recommendedName>
        <fullName evidence="3">Colicin immunity protein / pyocin immunity protein</fullName>
    </recommendedName>
</protein>
<reference evidence="2" key="2">
    <citation type="submission" date="2015-05" db="EMBL/GenBank/DDBJ databases">
        <title>Complete genome sequence of Corynebacterium mustelae DSM 45274, isolated from various tissues of a male ferret with lethal sepsis.</title>
        <authorList>
            <person name="Ruckert C."/>
            <person name="Albersmeier A."/>
            <person name="Winkler A."/>
            <person name="Tauch A."/>
        </authorList>
    </citation>
    <scope>NUCLEOTIDE SEQUENCE [LARGE SCALE GENOMIC DNA]</scope>
    <source>
        <strain evidence="2">DSM 45274</strain>
    </source>
</reference>
<reference evidence="1 2" key="1">
    <citation type="journal article" date="2015" name="Genome Announc.">
        <title>Complete Genome Sequence of the Type Strain Corynebacterium mustelae DSM 45274, Isolated from Various Tissues of a Male Ferret with Lethal Sepsis.</title>
        <authorList>
            <person name="Ruckert C."/>
            <person name="Eimer J."/>
            <person name="Winkler A."/>
            <person name="Tauch A."/>
        </authorList>
    </citation>
    <scope>NUCLEOTIDE SEQUENCE [LARGE SCALE GENOMIC DNA]</scope>
    <source>
        <strain evidence="1 2">DSM 45274</strain>
    </source>
</reference>
<dbReference type="KEGG" id="cmv:CMUST_09950"/>
<sequence length="70" mass="8279">MIYTDKISEEEFLAGIRKLQECSLPDEQETQLMDFLESRCSMEISDLIYWNDLTAEEILEEVKKHRPIAL</sequence>
<proteinExistence type="predicted"/>
<evidence type="ECO:0008006" key="3">
    <source>
        <dbReference type="Google" id="ProtNLM"/>
    </source>
</evidence>
<dbReference type="OrthoDB" id="6447869at2"/>
<dbReference type="PATRIC" id="fig|571915.4.peg.2111"/>
<organism evidence="1 2">
    <name type="scientific">Corynebacterium mustelae</name>
    <dbReference type="NCBI Taxonomy" id="571915"/>
    <lineage>
        <taxon>Bacteria</taxon>
        <taxon>Bacillati</taxon>
        <taxon>Actinomycetota</taxon>
        <taxon>Actinomycetes</taxon>
        <taxon>Mycobacteriales</taxon>
        <taxon>Corynebacteriaceae</taxon>
        <taxon>Corynebacterium</taxon>
    </lineage>
</organism>
<name>A0A0G3GYS0_9CORY</name>
<dbReference type="EMBL" id="CP011542">
    <property type="protein sequence ID" value="AKK06306.1"/>
    <property type="molecule type" value="Genomic_DNA"/>
</dbReference>
<keyword evidence="2" id="KW-1185">Reference proteome</keyword>
<evidence type="ECO:0000313" key="2">
    <source>
        <dbReference type="Proteomes" id="UP000035199"/>
    </source>
</evidence>